<dbReference type="Proteomes" id="UP000438429">
    <property type="component" value="Unassembled WGS sequence"/>
</dbReference>
<dbReference type="AlphaFoldDB" id="A0A6A4TDD6"/>
<evidence type="ECO:0000313" key="3">
    <source>
        <dbReference type="Proteomes" id="UP000438429"/>
    </source>
</evidence>
<feature type="region of interest" description="Disordered" evidence="1">
    <location>
        <begin position="65"/>
        <end position="85"/>
    </location>
</feature>
<proteinExistence type="predicted"/>
<protein>
    <submittedName>
        <fullName evidence="2">Uncharacterized protein</fullName>
    </submittedName>
</protein>
<evidence type="ECO:0000313" key="2">
    <source>
        <dbReference type="EMBL" id="KAF0042408.1"/>
    </source>
</evidence>
<evidence type="ECO:0000256" key="1">
    <source>
        <dbReference type="SAM" id="MobiDB-lite"/>
    </source>
</evidence>
<organism evidence="2 3">
    <name type="scientific">Scophthalmus maximus</name>
    <name type="common">Turbot</name>
    <name type="synonym">Psetta maxima</name>
    <dbReference type="NCBI Taxonomy" id="52904"/>
    <lineage>
        <taxon>Eukaryota</taxon>
        <taxon>Metazoa</taxon>
        <taxon>Chordata</taxon>
        <taxon>Craniata</taxon>
        <taxon>Vertebrata</taxon>
        <taxon>Euteleostomi</taxon>
        <taxon>Actinopterygii</taxon>
        <taxon>Neopterygii</taxon>
        <taxon>Teleostei</taxon>
        <taxon>Neoteleostei</taxon>
        <taxon>Acanthomorphata</taxon>
        <taxon>Carangaria</taxon>
        <taxon>Pleuronectiformes</taxon>
        <taxon>Pleuronectoidei</taxon>
        <taxon>Scophthalmidae</taxon>
        <taxon>Scophthalmus</taxon>
    </lineage>
</organism>
<comment type="caution">
    <text evidence="2">The sequence shown here is derived from an EMBL/GenBank/DDBJ whole genome shotgun (WGS) entry which is preliminary data.</text>
</comment>
<name>A0A6A4TDD6_SCOMX</name>
<gene>
    <name evidence="2" type="ORF">F2P81_005940</name>
</gene>
<feature type="region of interest" description="Disordered" evidence="1">
    <location>
        <begin position="1"/>
        <end position="23"/>
    </location>
</feature>
<accession>A0A6A4TDD6</accession>
<sequence>MFYGKASPPADGHPLQSGQNSRTRDAIDAVCSSYLSSDLKLWASDVLGELCVMMLVQKSKELKVQEKSKRNIETAPPTPHGSIDTAKHGTAAFATSAVAMVMSTTPETEKTLKQPDGE</sequence>
<reference evidence="2 3" key="1">
    <citation type="submission" date="2019-06" db="EMBL/GenBank/DDBJ databases">
        <title>Draft genomes of female and male turbot (Scophthalmus maximus).</title>
        <authorList>
            <person name="Xu H."/>
            <person name="Xu X.-W."/>
            <person name="Shao C."/>
            <person name="Chen S."/>
        </authorList>
    </citation>
    <scope>NUCLEOTIDE SEQUENCE [LARGE SCALE GENOMIC DNA]</scope>
    <source>
        <strain evidence="2">Ysfricsl-2016a</strain>
        <tissue evidence="2">Blood</tissue>
    </source>
</reference>
<dbReference type="EMBL" id="VEVO01000005">
    <property type="protein sequence ID" value="KAF0042408.1"/>
    <property type="molecule type" value="Genomic_DNA"/>
</dbReference>